<dbReference type="EnsemblMetazoa" id="tetur01g08420.1">
    <property type="protein sequence ID" value="tetur01g08420.1"/>
    <property type="gene ID" value="tetur01g08420"/>
</dbReference>
<dbReference type="AlphaFoldDB" id="T1JRW8"/>
<accession>T1JRW8</accession>
<keyword evidence="2" id="KW-1185">Reference proteome</keyword>
<proteinExistence type="predicted"/>
<dbReference type="Proteomes" id="UP000015104">
    <property type="component" value="Unassembled WGS sequence"/>
</dbReference>
<name>T1JRW8_TETUR</name>
<reference evidence="2" key="1">
    <citation type="submission" date="2011-08" db="EMBL/GenBank/DDBJ databases">
        <authorList>
            <person name="Rombauts S."/>
        </authorList>
    </citation>
    <scope>NUCLEOTIDE SEQUENCE</scope>
    <source>
        <strain evidence="2">London</strain>
    </source>
</reference>
<dbReference type="EMBL" id="CAEY01000456">
    <property type="status" value="NOT_ANNOTATED_CDS"/>
    <property type="molecule type" value="Genomic_DNA"/>
</dbReference>
<protein>
    <submittedName>
        <fullName evidence="1">Uncharacterized protein</fullName>
    </submittedName>
</protein>
<dbReference type="HOGENOM" id="CLU_3406748_0_0_1"/>
<sequence>MSRLMLLDLQPLTGITNIIISTNCNADSSN</sequence>
<reference evidence="1" key="2">
    <citation type="submission" date="2015-06" db="UniProtKB">
        <authorList>
            <consortium name="EnsemblMetazoa"/>
        </authorList>
    </citation>
    <scope>IDENTIFICATION</scope>
</reference>
<organism evidence="1 2">
    <name type="scientific">Tetranychus urticae</name>
    <name type="common">Two-spotted spider mite</name>
    <dbReference type="NCBI Taxonomy" id="32264"/>
    <lineage>
        <taxon>Eukaryota</taxon>
        <taxon>Metazoa</taxon>
        <taxon>Ecdysozoa</taxon>
        <taxon>Arthropoda</taxon>
        <taxon>Chelicerata</taxon>
        <taxon>Arachnida</taxon>
        <taxon>Acari</taxon>
        <taxon>Acariformes</taxon>
        <taxon>Trombidiformes</taxon>
        <taxon>Prostigmata</taxon>
        <taxon>Eleutherengona</taxon>
        <taxon>Raphignathae</taxon>
        <taxon>Tetranychoidea</taxon>
        <taxon>Tetranychidae</taxon>
        <taxon>Tetranychus</taxon>
    </lineage>
</organism>
<evidence type="ECO:0000313" key="1">
    <source>
        <dbReference type="EnsemblMetazoa" id="tetur01g08420.1"/>
    </source>
</evidence>
<evidence type="ECO:0000313" key="2">
    <source>
        <dbReference type="Proteomes" id="UP000015104"/>
    </source>
</evidence>